<dbReference type="RefSeq" id="WP_122411023.1">
    <property type="nucleotide sequence ID" value="NZ_JAEIKO010000041.1"/>
</dbReference>
<dbReference type="PANTHER" id="PTHR36966">
    <property type="entry name" value="REP-ASSOCIATED TYROSINE TRANSPOSASE"/>
    <property type="match status" value="1"/>
</dbReference>
<evidence type="ECO:0000259" key="1">
    <source>
        <dbReference type="SMART" id="SM01321"/>
    </source>
</evidence>
<gene>
    <name evidence="2" type="ORF">V2I87_07045</name>
</gene>
<dbReference type="SUPFAM" id="SSF143422">
    <property type="entry name" value="Transposase IS200-like"/>
    <property type="match status" value="1"/>
</dbReference>
<protein>
    <submittedName>
        <fullName evidence="2">Transposase</fullName>
    </submittedName>
</protein>
<reference evidence="2 3" key="1">
    <citation type="submission" date="2024-01" db="EMBL/GenBank/DDBJ databases">
        <title>Characterization of Pseudomonas viridiflava in Georgia, USA.</title>
        <authorList>
            <person name="Zhao M."/>
            <person name="Dutta B."/>
        </authorList>
    </citation>
    <scope>NUCLEOTIDE SEQUENCE [LARGE SCALE GENOMIC DNA]</scope>
    <source>
        <strain evidence="2 3">21GA0539</strain>
    </source>
</reference>
<evidence type="ECO:0000313" key="2">
    <source>
        <dbReference type="EMBL" id="MEE4039850.1"/>
    </source>
</evidence>
<dbReference type="InterPro" id="IPR052715">
    <property type="entry name" value="RAYT_transposase"/>
</dbReference>
<name>A0ABU7N4H9_PSEVI</name>
<sequence>MPVRAESRRLRKGRYSEAGQIYLVTSVVRKREPVFKDFGIGRLFVRELRRCEEQKLAKTLAWVVMPDHFHWLFELQDRNLSQVVQQLKARSSIAVGKSRLKQTPLWQPGYHDKAIRKEQDVVGVARYVVANPLRAGLVTKLGDYPLWDAIWI</sequence>
<accession>A0ABU7N4H9</accession>
<dbReference type="Gene3D" id="3.30.70.1290">
    <property type="entry name" value="Transposase IS200-like"/>
    <property type="match status" value="1"/>
</dbReference>
<dbReference type="Pfam" id="PF01797">
    <property type="entry name" value="Y1_Tnp"/>
    <property type="match status" value="1"/>
</dbReference>
<evidence type="ECO:0000313" key="3">
    <source>
        <dbReference type="Proteomes" id="UP001343600"/>
    </source>
</evidence>
<dbReference type="NCBIfam" id="NF047646">
    <property type="entry name" value="REP_Tyr_transpos"/>
    <property type="match status" value="1"/>
</dbReference>
<dbReference type="InterPro" id="IPR002686">
    <property type="entry name" value="Transposase_17"/>
</dbReference>
<feature type="domain" description="Transposase IS200-like" evidence="1">
    <location>
        <begin position="17"/>
        <end position="131"/>
    </location>
</feature>
<comment type="caution">
    <text evidence="2">The sequence shown here is derived from an EMBL/GenBank/DDBJ whole genome shotgun (WGS) entry which is preliminary data.</text>
</comment>
<dbReference type="SMART" id="SM01321">
    <property type="entry name" value="Y1_Tnp"/>
    <property type="match status" value="1"/>
</dbReference>
<dbReference type="InterPro" id="IPR036515">
    <property type="entry name" value="Transposase_17_sf"/>
</dbReference>
<keyword evidence="3" id="KW-1185">Reference proteome</keyword>
<dbReference type="PANTHER" id="PTHR36966:SF1">
    <property type="entry name" value="REP-ASSOCIATED TYROSINE TRANSPOSASE"/>
    <property type="match status" value="1"/>
</dbReference>
<dbReference type="EMBL" id="JAZEIP010000007">
    <property type="protein sequence ID" value="MEE4039850.1"/>
    <property type="molecule type" value="Genomic_DNA"/>
</dbReference>
<proteinExistence type="predicted"/>
<organism evidence="2 3">
    <name type="scientific">Pseudomonas viridiflava</name>
    <name type="common">Phytomonas viridiflava</name>
    <dbReference type="NCBI Taxonomy" id="33069"/>
    <lineage>
        <taxon>Bacteria</taxon>
        <taxon>Pseudomonadati</taxon>
        <taxon>Pseudomonadota</taxon>
        <taxon>Gammaproteobacteria</taxon>
        <taxon>Pseudomonadales</taxon>
        <taxon>Pseudomonadaceae</taxon>
        <taxon>Pseudomonas</taxon>
    </lineage>
</organism>
<dbReference type="Proteomes" id="UP001343600">
    <property type="component" value="Unassembled WGS sequence"/>
</dbReference>